<dbReference type="InterPro" id="IPR001611">
    <property type="entry name" value="Leu-rich_rpt"/>
</dbReference>
<organism evidence="6 7">
    <name type="scientific">Trapa incisa</name>
    <dbReference type="NCBI Taxonomy" id="236973"/>
    <lineage>
        <taxon>Eukaryota</taxon>
        <taxon>Viridiplantae</taxon>
        <taxon>Streptophyta</taxon>
        <taxon>Embryophyta</taxon>
        <taxon>Tracheophyta</taxon>
        <taxon>Spermatophyta</taxon>
        <taxon>Magnoliopsida</taxon>
        <taxon>eudicotyledons</taxon>
        <taxon>Gunneridae</taxon>
        <taxon>Pentapetalae</taxon>
        <taxon>rosids</taxon>
        <taxon>malvids</taxon>
        <taxon>Myrtales</taxon>
        <taxon>Lythraceae</taxon>
        <taxon>Trapa</taxon>
    </lineage>
</organism>
<dbReference type="InterPro" id="IPR050216">
    <property type="entry name" value="LRR_domain-containing"/>
</dbReference>
<keyword evidence="1" id="KW-0433">Leucine-rich repeat</keyword>
<evidence type="ECO:0000256" key="4">
    <source>
        <dbReference type="ARBA" id="ARBA00037519"/>
    </source>
</evidence>
<dbReference type="SMART" id="SM00369">
    <property type="entry name" value="LRR_TYP"/>
    <property type="match status" value="7"/>
</dbReference>
<dbReference type="InterPro" id="IPR055414">
    <property type="entry name" value="LRR_R13L4/SHOC2-like"/>
</dbReference>
<keyword evidence="2" id="KW-0677">Repeat</keyword>
<evidence type="ECO:0000313" key="7">
    <source>
        <dbReference type="Proteomes" id="UP001345219"/>
    </source>
</evidence>
<comment type="function">
    <text evidence="4">Leucine-rich repeat protein that likely mediates protein interactions, possibly in the context of signal transduction.</text>
</comment>
<comment type="similarity">
    <text evidence="3">Belongs to the SHOC2 family.</text>
</comment>
<protein>
    <recommendedName>
        <fullName evidence="5">Disease resistance R13L4/SHOC-2-like LRR domain-containing protein</fullName>
    </recommendedName>
</protein>
<dbReference type="SMART" id="SM00364">
    <property type="entry name" value="LRR_BAC"/>
    <property type="match status" value="8"/>
</dbReference>
<reference evidence="6 7" key="1">
    <citation type="journal article" date="2023" name="Hortic Res">
        <title>Pangenome of water caltrop reveals structural variations and asymmetric subgenome divergence after allopolyploidization.</title>
        <authorList>
            <person name="Zhang X."/>
            <person name="Chen Y."/>
            <person name="Wang L."/>
            <person name="Yuan Y."/>
            <person name="Fang M."/>
            <person name="Shi L."/>
            <person name="Lu R."/>
            <person name="Comes H.P."/>
            <person name="Ma Y."/>
            <person name="Chen Y."/>
            <person name="Huang G."/>
            <person name="Zhou Y."/>
            <person name="Zheng Z."/>
            <person name="Qiu Y."/>
        </authorList>
    </citation>
    <scope>NUCLEOTIDE SEQUENCE [LARGE SCALE GENOMIC DNA]</scope>
    <source>
        <tissue evidence="6">Roots</tissue>
    </source>
</reference>
<feature type="domain" description="Disease resistance R13L4/SHOC-2-like LRR" evidence="5">
    <location>
        <begin position="295"/>
        <end position="418"/>
    </location>
</feature>
<dbReference type="EMBL" id="JAXIOK010000005">
    <property type="protein sequence ID" value="KAK4769740.1"/>
    <property type="molecule type" value="Genomic_DNA"/>
</dbReference>
<dbReference type="InterPro" id="IPR032675">
    <property type="entry name" value="LRR_dom_sf"/>
</dbReference>
<name>A0AAN7KN66_9MYRT</name>
<dbReference type="FunFam" id="3.80.10.10:FF:000405">
    <property type="entry name" value="Plant intracellular Ras-group-related LRR protein 4"/>
    <property type="match status" value="1"/>
</dbReference>
<evidence type="ECO:0000313" key="6">
    <source>
        <dbReference type="EMBL" id="KAK4769740.1"/>
    </source>
</evidence>
<evidence type="ECO:0000256" key="2">
    <source>
        <dbReference type="ARBA" id="ARBA00022737"/>
    </source>
</evidence>
<evidence type="ECO:0000256" key="1">
    <source>
        <dbReference type="ARBA" id="ARBA00022614"/>
    </source>
</evidence>
<dbReference type="Proteomes" id="UP001345219">
    <property type="component" value="Chromosome 24"/>
</dbReference>
<evidence type="ECO:0000256" key="3">
    <source>
        <dbReference type="ARBA" id="ARBA00023786"/>
    </source>
</evidence>
<dbReference type="PROSITE" id="PS51450">
    <property type="entry name" value="LRR"/>
    <property type="match status" value="2"/>
</dbReference>
<sequence>MALITEMRASESRPAAVVEVVEEIMTIYRSLPPRPSIEEVEAAESILRTADLEEKSKMEEVLKMEELSVDIPRELSSVLREAKRTLVLFQLLEQRKEADFLVESERLFRAFDGLIRRANRVVSGEADGEEPFLSLQGHQGEEADGEIAEEKEEEEILTLVEKKVLLHDTQKDQAKGFSATGGEEVEKLSLIKVAAVIETSAKTESIFLDLKGKLMDKIEWLPLSIGKLTGVTVVDLSENRLMALPNSMGAMKALRRLTIYSNQIINLPESIGELANLEDLDCHANRLRSLPASFTNLTGLVSLDLSSNQYTQLPDFIGSLASLQRLNVETNDLEELPYTIGYCSALIELKADFNRLKALPEAIGKLGSLQTLSLHYNRIKGLPTTMSSLSSLRELDVSFNELESVPESLCLVMSLVRLNLGKNFADLRALPRSIGNLEMLEELDISDDQIKTLPDSFGLLSRLRVFRADETPLEVPPREVAKLGAQAVVEYMKDYADTQNGRSQPSKKKKTMAKETINKKMKGLCSWFFCCFVSA</sequence>
<dbReference type="Pfam" id="PF23598">
    <property type="entry name" value="LRR_14"/>
    <property type="match status" value="1"/>
</dbReference>
<keyword evidence="7" id="KW-1185">Reference proteome</keyword>
<evidence type="ECO:0000259" key="5">
    <source>
        <dbReference type="Pfam" id="PF23598"/>
    </source>
</evidence>
<dbReference type="GO" id="GO:0005737">
    <property type="term" value="C:cytoplasm"/>
    <property type="evidence" value="ECO:0007669"/>
    <property type="project" value="TreeGrafter"/>
</dbReference>
<dbReference type="AlphaFoldDB" id="A0AAN7KN66"/>
<dbReference type="Gene3D" id="3.80.10.10">
    <property type="entry name" value="Ribonuclease Inhibitor"/>
    <property type="match status" value="1"/>
</dbReference>
<dbReference type="InterPro" id="IPR003591">
    <property type="entry name" value="Leu-rich_rpt_typical-subtyp"/>
</dbReference>
<comment type="caution">
    <text evidence="6">The sequence shown here is derived from an EMBL/GenBank/DDBJ whole genome shotgun (WGS) entry which is preliminary data.</text>
</comment>
<dbReference type="SUPFAM" id="SSF52058">
    <property type="entry name" value="L domain-like"/>
    <property type="match status" value="1"/>
</dbReference>
<gene>
    <name evidence="6" type="ORF">SAY87_030272</name>
</gene>
<dbReference type="PANTHER" id="PTHR48051:SF54">
    <property type="entry name" value="LEUCINE-RICH REPEAT-CONTAINING PROTEIN"/>
    <property type="match status" value="1"/>
</dbReference>
<dbReference type="PANTHER" id="PTHR48051">
    <property type="match status" value="1"/>
</dbReference>
<accession>A0AAN7KN66</accession>
<proteinExistence type="inferred from homology"/>